<reference evidence="9 10" key="1">
    <citation type="submission" date="2021-01" db="EMBL/GenBank/DDBJ databases">
        <title>Whole genome shotgun sequence of Plantactinospora mayteni NBRC 109088.</title>
        <authorList>
            <person name="Komaki H."/>
            <person name="Tamura T."/>
        </authorList>
    </citation>
    <scope>NUCLEOTIDE SEQUENCE [LARGE SCALE GENOMIC DNA]</scope>
    <source>
        <strain evidence="9 10">NBRC 109088</strain>
    </source>
</reference>
<dbReference type="SUPFAM" id="SSF103473">
    <property type="entry name" value="MFS general substrate transporter"/>
    <property type="match status" value="1"/>
</dbReference>
<keyword evidence="4 7" id="KW-1133">Transmembrane helix</keyword>
<keyword evidence="10" id="KW-1185">Reference proteome</keyword>
<proteinExistence type="predicted"/>
<dbReference type="CDD" id="cd06173">
    <property type="entry name" value="MFS_MefA_like"/>
    <property type="match status" value="1"/>
</dbReference>
<evidence type="ECO:0000256" key="2">
    <source>
        <dbReference type="ARBA" id="ARBA00022475"/>
    </source>
</evidence>
<comment type="subcellular location">
    <subcellularLocation>
        <location evidence="1">Cell membrane</location>
        <topology evidence="1">Multi-pass membrane protein</topology>
    </subcellularLocation>
</comment>
<evidence type="ECO:0000256" key="6">
    <source>
        <dbReference type="SAM" id="MobiDB-lite"/>
    </source>
</evidence>
<evidence type="ECO:0000256" key="5">
    <source>
        <dbReference type="ARBA" id="ARBA00023136"/>
    </source>
</evidence>
<keyword evidence="2" id="KW-1003">Cell membrane</keyword>
<feature type="transmembrane region" description="Helical" evidence="7">
    <location>
        <begin position="184"/>
        <end position="203"/>
    </location>
</feature>
<evidence type="ECO:0000313" key="9">
    <source>
        <dbReference type="EMBL" id="GIG99540.1"/>
    </source>
</evidence>
<feature type="transmembrane region" description="Helical" evidence="7">
    <location>
        <begin position="331"/>
        <end position="353"/>
    </location>
</feature>
<feature type="transmembrane region" description="Helical" evidence="7">
    <location>
        <begin position="391"/>
        <end position="415"/>
    </location>
</feature>
<protein>
    <submittedName>
        <fullName evidence="9">Transporter</fullName>
    </submittedName>
</protein>
<dbReference type="Gene3D" id="1.20.1250.20">
    <property type="entry name" value="MFS general substrate transporter like domains"/>
    <property type="match status" value="1"/>
</dbReference>
<feature type="transmembrane region" description="Helical" evidence="7">
    <location>
        <begin position="278"/>
        <end position="298"/>
    </location>
</feature>
<feature type="transmembrane region" description="Helical" evidence="7">
    <location>
        <begin position="89"/>
        <end position="110"/>
    </location>
</feature>
<dbReference type="InterPro" id="IPR020846">
    <property type="entry name" value="MFS_dom"/>
</dbReference>
<feature type="region of interest" description="Disordered" evidence="6">
    <location>
        <begin position="426"/>
        <end position="455"/>
    </location>
</feature>
<dbReference type="PANTHER" id="PTHR23513">
    <property type="entry name" value="INTEGRAL MEMBRANE EFFLUX PROTEIN-RELATED"/>
    <property type="match status" value="1"/>
</dbReference>
<evidence type="ECO:0000256" key="7">
    <source>
        <dbReference type="SAM" id="Phobius"/>
    </source>
</evidence>
<gene>
    <name evidence="9" type="ORF">Pma05_61130</name>
</gene>
<evidence type="ECO:0000313" key="10">
    <source>
        <dbReference type="Proteomes" id="UP000621500"/>
    </source>
</evidence>
<organism evidence="9 10">
    <name type="scientific">Plantactinospora mayteni</name>
    <dbReference type="NCBI Taxonomy" id="566021"/>
    <lineage>
        <taxon>Bacteria</taxon>
        <taxon>Bacillati</taxon>
        <taxon>Actinomycetota</taxon>
        <taxon>Actinomycetes</taxon>
        <taxon>Micromonosporales</taxon>
        <taxon>Micromonosporaceae</taxon>
        <taxon>Plantactinospora</taxon>
    </lineage>
</organism>
<accession>A0ABQ4EY10</accession>
<feature type="transmembrane region" description="Helical" evidence="7">
    <location>
        <begin position="244"/>
        <end position="266"/>
    </location>
</feature>
<dbReference type="EMBL" id="BONX01000045">
    <property type="protein sequence ID" value="GIG99540.1"/>
    <property type="molecule type" value="Genomic_DNA"/>
</dbReference>
<dbReference type="RefSeq" id="WP_203860902.1">
    <property type="nucleotide sequence ID" value="NZ_BAAAZQ010000014.1"/>
</dbReference>
<dbReference type="Proteomes" id="UP000621500">
    <property type="component" value="Unassembled WGS sequence"/>
</dbReference>
<feature type="transmembrane region" description="Helical" evidence="7">
    <location>
        <begin position="60"/>
        <end position="82"/>
    </location>
</feature>
<evidence type="ECO:0000256" key="4">
    <source>
        <dbReference type="ARBA" id="ARBA00022989"/>
    </source>
</evidence>
<sequence>MEGVTGESGPGWLRGPLRPFRNGQYQLLAGALMMSLFAAGVWMIAVVWQVIEMDGGPGQLSFVSAAMAAGMLASTLLGGVLADRIPQRRILLAVAGGRTVAVGLVSALALTDRLHLWQLAAVGLLIGVGNGFHYPAYSALLPSILPPDDLMPANGIEGMLRPAIMQAAGPALASVLVATWSPGAALLVVTVLEVAGVAFLLALRPVPLRHGQAAPAAHPIRSTLVDLRDGFAYMGRTPWLLATLLYASLLILLIMGPIEVLIPFVIKDQAGGGPGDHALVMAAFGIGGAIGSLGMAAFRMPRRYLTIMNLLWGLSCLPLAVVGVAGQVWLIALAVFVVGICFSAPMVIWGTLLQRRVPPHMLGRVSSLDFFVSLVFMPLSMAVAGPVSTGIGLGTTFALAGLLPAVLAVLAIVLARMPQDELAHPLDVPAESADPAERPDEPAGQVTSEPVAGVR</sequence>
<evidence type="ECO:0000256" key="1">
    <source>
        <dbReference type="ARBA" id="ARBA00004651"/>
    </source>
</evidence>
<keyword evidence="3 7" id="KW-0812">Transmembrane</keyword>
<dbReference type="Pfam" id="PF07690">
    <property type="entry name" value="MFS_1"/>
    <property type="match status" value="1"/>
</dbReference>
<dbReference type="InterPro" id="IPR011701">
    <property type="entry name" value="MFS"/>
</dbReference>
<feature type="domain" description="Major facilitator superfamily (MFS) profile" evidence="8">
    <location>
        <begin position="24"/>
        <end position="419"/>
    </location>
</feature>
<evidence type="ECO:0000259" key="8">
    <source>
        <dbReference type="PROSITE" id="PS50850"/>
    </source>
</evidence>
<feature type="transmembrane region" description="Helical" evidence="7">
    <location>
        <begin position="365"/>
        <end position="385"/>
    </location>
</feature>
<evidence type="ECO:0000256" key="3">
    <source>
        <dbReference type="ARBA" id="ARBA00022692"/>
    </source>
</evidence>
<name>A0ABQ4EY10_9ACTN</name>
<feature type="transmembrane region" description="Helical" evidence="7">
    <location>
        <begin position="27"/>
        <end position="48"/>
    </location>
</feature>
<dbReference type="PANTHER" id="PTHR23513:SF6">
    <property type="entry name" value="MAJOR FACILITATOR SUPERFAMILY ASSOCIATED DOMAIN-CONTAINING PROTEIN"/>
    <property type="match status" value="1"/>
</dbReference>
<comment type="caution">
    <text evidence="9">The sequence shown here is derived from an EMBL/GenBank/DDBJ whole genome shotgun (WGS) entry which is preliminary data.</text>
</comment>
<dbReference type="InterPro" id="IPR036259">
    <property type="entry name" value="MFS_trans_sf"/>
</dbReference>
<keyword evidence="5 7" id="KW-0472">Membrane</keyword>
<dbReference type="PROSITE" id="PS50850">
    <property type="entry name" value="MFS"/>
    <property type="match status" value="1"/>
</dbReference>
<feature type="transmembrane region" description="Helical" evidence="7">
    <location>
        <begin position="305"/>
        <end position="325"/>
    </location>
</feature>